<feature type="region of interest" description="Disordered" evidence="1">
    <location>
        <begin position="1031"/>
        <end position="1096"/>
    </location>
</feature>
<feature type="region of interest" description="Disordered" evidence="1">
    <location>
        <begin position="1506"/>
        <end position="1538"/>
    </location>
</feature>
<feature type="compositionally biased region" description="Basic and acidic residues" evidence="1">
    <location>
        <begin position="148"/>
        <end position="185"/>
    </location>
</feature>
<feature type="compositionally biased region" description="Basic residues" evidence="1">
    <location>
        <begin position="1165"/>
        <end position="1177"/>
    </location>
</feature>
<feature type="compositionally biased region" description="Basic and acidic residues" evidence="1">
    <location>
        <begin position="1570"/>
        <end position="1584"/>
    </location>
</feature>
<feature type="compositionally biased region" description="Low complexity" evidence="1">
    <location>
        <begin position="401"/>
        <end position="414"/>
    </location>
</feature>
<feature type="compositionally biased region" description="Basic and acidic residues" evidence="1">
    <location>
        <begin position="1253"/>
        <end position="1304"/>
    </location>
</feature>
<proteinExistence type="predicted"/>
<feature type="compositionally biased region" description="Basic residues" evidence="1">
    <location>
        <begin position="1215"/>
        <end position="1224"/>
    </location>
</feature>
<feature type="compositionally biased region" description="Low complexity" evidence="1">
    <location>
        <begin position="282"/>
        <end position="304"/>
    </location>
</feature>
<feature type="compositionally biased region" description="Basic and acidic residues" evidence="1">
    <location>
        <begin position="594"/>
        <end position="606"/>
    </location>
</feature>
<feature type="region of interest" description="Disordered" evidence="1">
    <location>
        <begin position="556"/>
        <end position="627"/>
    </location>
</feature>
<feature type="region of interest" description="Disordered" evidence="1">
    <location>
        <begin position="1"/>
        <end position="47"/>
    </location>
</feature>
<feature type="compositionally biased region" description="Basic and acidic residues" evidence="1">
    <location>
        <begin position="1463"/>
        <end position="1474"/>
    </location>
</feature>
<feature type="compositionally biased region" description="Basic and acidic residues" evidence="1">
    <location>
        <begin position="1046"/>
        <end position="1057"/>
    </location>
</feature>
<feature type="compositionally biased region" description="Basic and acidic residues" evidence="1">
    <location>
        <begin position="351"/>
        <end position="370"/>
    </location>
</feature>
<feature type="compositionally biased region" description="Basic and acidic residues" evidence="1">
    <location>
        <begin position="561"/>
        <end position="578"/>
    </location>
</feature>
<dbReference type="OrthoDB" id="2449348at2759"/>
<evidence type="ECO:0000313" key="3">
    <source>
        <dbReference type="Proteomes" id="UP000748756"/>
    </source>
</evidence>
<feature type="region of interest" description="Disordered" evidence="1">
    <location>
        <begin position="239"/>
        <end position="311"/>
    </location>
</feature>
<feature type="region of interest" description="Disordered" evidence="1">
    <location>
        <begin position="1374"/>
        <end position="1410"/>
    </location>
</feature>
<feature type="compositionally biased region" description="Low complexity" evidence="1">
    <location>
        <begin position="1684"/>
        <end position="1695"/>
    </location>
</feature>
<feature type="region of interest" description="Disordered" evidence="1">
    <location>
        <begin position="965"/>
        <end position="1000"/>
    </location>
</feature>
<gene>
    <name evidence="2" type="ORF">BG015_007333</name>
</gene>
<feature type="region of interest" description="Disordered" evidence="1">
    <location>
        <begin position="838"/>
        <end position="897"/>
    </location>
</feature>
<feature type="compositionally biased region" description="Basic and acidic residues" evidence="1">
    <location>
        <begin position="383"/>
        <end position="397"/>
    </location>
</feature>
<reference evidence="2" key="1">
    <citation type="journal article" date="2020" name="Fungal Divers.">
        <title>Resolving the Mortierellaceae phylogeny through synthesis of multi-gene phylogenetics and phylogenomics.</title>
        <authorList>
            <person name="Vandepol N."/>
            <person name="Liber J."/>
            <person name="Desiro A."/>
            <person name="Na H."/>
            <person name="Kennedy M."/>
            <person name="Barry K."/>
            <person name="Grigoriev I.V."/>
            <person name="Miller A.N."/>
            <person name="O'Donnell K."/>
            <person name="Stajich J.E."/>
            <person name="Bonito G."/>
        </authorList>
    </citation>
    <scope>NUCLEOTIDE SEQUENCE</scope>
    <source>
        <strain evidence="2">NRRL 6426</strain>
    </source>
</reference>
<feature type="region of interest" description="Disordered" evidence="1">
    <location>
        <begin position="924"/>
        <end position="944"/>
    </location>
</feature>
<feature type="compositionally biased region" description="Low complexity" evidence="1">
    <location>
        <begin position="608"/>
        <end position="618"/>
    </location>
</feature>
<name>A0A9P5S239_9FUNG</name>
<feature type="compositionally biased region" description="Polar residues" evidence="1">
    <location>
        <begin position="422"/>
        <end position="431"/>
    </location>
</feature>
<dbReference type="EMBL" id="JAAAUQ010000376">
    <property type="protein sequence ID" value="KAF9150839.1"/>
    <property type="molecule type" value="Genomic_DNA"/>
</dbReference>
<protein>
    <submittedName>
        <fullName evidence="2">Uncharacterized protein</fullName>
    </submittedName>
</protein>
<feature type="region of interest" description="Disordered" evidence="1">
    <location>
        <begin position="1149"/>
        <end position="1310"/>
    </location>
</feature>
<feature type="region of interest" description="Disordered" evidence="1">
    <location>
        <begin position="1555"/>
        <end position="1609"/>
    </location>
</feature>
<sequence>MDSGHSARGSKAEPMRAASMRPTDSEFRVAEREEGGTAQGKVPHQQLSPFNAPVHVLHDPKTTLASQQAELPLKASRLNQAHPDPFNAPAHFLHAPGANKALVQVQKAKVADLKQQSTTFNHQTATPKQQLHQSQTEDIDHYAHSTSEEAMARRQHVENRRRGNSDGHHAIAVPAHRDSKIKETELIAPMDHHNHRRHQCDNDFDSDHDDSHRHLFKSEDAPVNTSHALPSLPHYAAPKAKIKQPDKQAAMAAPSKTSLPSHAHHDPFNAPARLIHAPDSSKAPAKAQKPKAAAAPKEMPAAPKQKLRQSQAVDIDSYAHLTSEEKIVHQQHAEERQRGSSDGHHAIAVPAHRDSEIKNDEPNDSTDYHNQHRHRHQCGDSNDSDHEDSHHLVKSEDATVNSSHASSSLNSQAAHKTKAKQLTKQDATPSPSYHEPFNGSAHLINVTGTIKAHAQIPKPNAAASTFKASQSSQAHHYPLNAPAHLIHAPGTAKAPAHALKPKAAAAHKQAHSAPQQDYCQAHPEDTDHCAHLASGETAHQQRIENRQRGNLHGHHAIAVPAHRDNKVKDTEENYPTDHHNHHRHQCDDDDCSDHDDSHRHLLKHESGPAPSHAAAASAQKPVQQQRVTAKQPMTFAKPTISSTMKVCPAPLQQHKHEPFNAPAHLIHIRTAVPSAAPKQVAPASQPKPFAQALVVASKADPKSAAIPNESASGTQPAVSSHPLHILHEPFNAPAHLIHAAGDAKQDAPAPKWKRTANHPAEPSEHLGRSVNHRGHQLQHDMNAVEASDYDIEDTQQHAATSQRPSQTARPASQHHFHPVDHSDANRISVDKFAHQERNKNRQRGNSHGHHAHAVPAHRGNKIPRHPENEDPMDHHDHYRHQYEGTQPQPNGGSMDLPMLTLGSSFSSANASGLADDTYSDAVTHSRHRHTHEPARASKASFKSAPKAHVVASTPEMTLGALFAENQSQSHRSKAQSSQPRGHLNRSVGHRGHHAQHDLNPVERFQYDIEGPSHQQQREEYILPISWFKEPTNASPTRHAPPTTFAEQKEDPSTHRYNENCQRGNPNAHHAHAVPAHRDHNPHHQHEYDDATHKHNHFHHQPHDEYCGEHHDGFGNLLPIAAGDSPLESMRKLFSAANSSGRGDYTYAEAVTHKRSSRSNTMSAPMKKKTARKPKRTSKPSIQQQHLDRSFGHRGHHAQKDLSPVEGPQYDIQGPSRHRQRHKRSQAPLIPLSGFDEPSSASIARHAPATPAPEDAKTARRLLENERHGNSSGYHDADDATDKHDHFRHQSHDAVRSNDYHDEPNNLHASAASDSPLWSIRKLFSAANLSTLRGYSYSEAVMHTRHHSCQESQKQNNMPPGMSLGALFAEALPVPAHPQKNDSNHPRKHLRSSVSGAPQSQQGNAVTPEMNLGSLFSDNELASDQQRSLEHLGSSYGHRSDHAQQDLNPVKGPDYDIEGSQYHDGQKRSEQKKTDGFLGYKFIPPHGIRARHSGTDLRQADPLSQYLPAGEYRGPLSQHRPTTSSMPPTSHPHSHSSASLNIHPQEIRTALANMPFLHTPEPSTPLLQDQPSKKERKQAQKEQRQAHRKLRKSLHQAPAPTLASAPYKPDGGLLEDYVFSEAVMQYSKHHAPDPDSPEARQHHAHAANHVHAYAAHVDHAAKGLKFGHTHISDYQKQLHHHDITQNQPQPQVQPQQHYVSKKPNVDEPKSYLSLSSKFFKQPLSPDYYADDADVKSAPQFPELDLFAHHQPARQSRCERAGPSQ</sequence>
<evidence type="ECO:0000313" key="2">
    <source>
        <dbReference type="EMBL" id="KAF9150839.1"/>
    </source>
</evidence>
<feature type="compositionally biased region" description="Basic and acidic residues" evidence="1">
    <location>
        <begin position="864"/>
        <end position="882"/>
    </location>
</feature>
<evidence type="ECO:0000256" key="1">
    <source>
        <dbReference type="SAM" id="MobiDB-lite"/>
    </source>
</evidence>
<accession>A0A9P5S239</accession>
<comment type="caution">
    <text evidence="2">The sequence shown here is derived from an EMBL/GenBank/DDBJ whole genome shotgun (WGS) entry which is preliminary data.</text>
</comment>
<feature type="compositionally biased region" description="Basic and acidic residues" evidence="1">
    <location>
        <begin position="1075"/>
        <end position="1092"/>
    </location>
</feature>
<organism evidence="2 3">
    <name type="scientific">Linnemannia schmuckeri</name>
    <dbReference type="NCBI Taxonomy" id="64567"/>
    <lineage>
        <taxon>Eukaryota</taxon>
        <taxon>Fungi</taxon>
        <taxon>Fungi incertae sedis</taxon>
        <taxon>Mucoromycota</taxon>
        <taxon>Mortierellomycotina</taxon>
        <taxon>Mortierellomycetes</taxon>
        <taxon>Mortierellales</taxon>
        <taxon>Mortierellaceae</taxon>
        <taxon>Linnemannia</taxon>
    </lineage>
</organism>
<feature type="compositionally biased region" description="Polar residues" evidence="1">
    <location>
        <begin position="1391"/>
        <end position="1404"/>
    </location>
</feature>
<feature type="region of interest" description="Disordered" evidence="1">
    <location>
        <begin position="792"/>
        <end position="825"/>
    </location>
</feature>
<feature type="region of interest" description="Disordered" evidence="1">
    <location>
        <begin position="148"/>
        <end position="213"/>
    </location>
</feature>
<dbReference type="Proteomes" id="UP000748756">
    <property type="component" value="Unassembled WGS sequence"/>
</dbReference>
<feature type="region of interest" description="Disordered" evidence="1">
    <location>
        <begin position="740"/>
        <end position="769"/>
    </location>
</feature>
<feature type="compositionally biased region" description="Basic and acidic residues" evidence="1">
    <location>
        <begin position="23"/>
        <end position="35"/>
    </location>
</feature>
<feature type="compositionally biased region" description="Polar residues" evidence="1">
    <location>
        <begin position="796"/>
        <end position="810"/>
    </location>
</feature>
<keyword evidence="3" id="KW-1185">Reference proteome</keyword>
<feature type="region of interest" description="Disordered" evidence="1">
    <location>
        <begin position="1432"/>
        <end position="1476"/>
    </location>
</feature>
<feature type="compositionally biased region" description="Basic residues" evidence="1">
    <location>
        <begin position="840"/>
        <end position="852"/>
    </location>
</feature>
<feature type="region of interest" description="Disordered" evidence="1">
    <location>
        <begin position="1674"/>
        <end position="1706"/>
    </location>
</feature>
<feature type="compositionally biased region" description="Polar residues" evidence="1">
    <location>
        <begin position="965"/>
        <end position="979"/>
    </location>
</feature>
<feature type="region of interest" description="Disordered" evidence="1">
    <location>
        <begin position="351"/>
        <end position="440"/>
    </location>
</feature>